<sequence>MRLDLFSEGDTVLLLGEGNFSFARCLYNHNLPISITATCFDDGESYKNQLDNIKFLRKKNIPVLLDVDATCVHEHPILKHQKFSKIIFNFPHVGGKMKIQLNRKLIKNVFESVTNLATDSGMMIMSLCNGQGGTAADNPQRKWDDSWQITEMAAYGNFCLISVHLFDFKNFESYVCTGYRSMDSHFNLHGALVHVFRKKTAQCRILNHDEILQRISLVPLFQNSDILVPFYYSELYSKSPLNNSDSAVNFFKELLIRNTGLDKTIICNNISLSLMWHSGVLCKVNNTEMRLRSSALQVLDEVIKRDLENQTVLFPGMFFNYSLGQDFDRTPPINFQFVACGKKISHNFGGFISDLMILFNKKDLEIKRKVIFPGEEIEAKEIHLFIPILNCSRIIEWSCSSSILAFELHVGNNENSLEVFIIYIDDIAELFLNIRSWKELWSEENRIFLNTETEPPMPTLQHSLLYPLSYKFDITLRYNEDTELIEEDVYEVMRKSAVDIIKEVEMINQYDSQEGWSSKCFRITYQSLNEPLNKKKVVDIHSNVIGKMLTTALPVTIK</sequence>
<protein>
    <recommendedName>
        <fullName evidence="1">FDX-ACB domain-containing protein</fullName>
    </recommendedName>
</protein>
<dbReference type="GO" id="GO:0070042">
    <property type="term" value="F:rRNA (uridine-N3-)-methyltransferase activity"/>
    <property type="evidence" value="ECO:0007669"/>
    <property type="project" value="InterPro"/>
</dbReference>
<reference evidence="2" key="1">
    <citation type="journal article" date="2024" name="Gigascience">
        <title>Chromosome-level genome of the poultry shaft louse Menopon gallinae provides insight into the host-switching and adaptive evolution of parasitic lice.</title>
        <authorList>
            <person name="Xu Y."/>
            <person name="Ma L."/>
            <person name="Liu S."/>
            <person name="Liang Y."/>
            <person name="Liu Q."/>
            <person name="He Z."/>
            <person name="Tian L."/>
            <person name="Duan Y."/>
            <person name="Cai W."/>
            <person name="Li H."/>
            <person name="Song F."/>
        </authorList>
    </citation>
    <scope>NUCLEOTIDE SEQUENCE</scope>
    <source>
        <strain evidence="2">Cailab_2023a</strain>
    </source>
</reference>
<gene>
    <name evidence="2" type="ORF">PYX00_006754</name>
</gene>
<dbReference type="GO" id="GO:0070475">
    <property type="term" value="P:rRNA base methylation"/>
    <property type="evidence" value="ECO:0007669"/>
    <property type="project" value="InterPro"/>
</dbReference>
<dbReference type="PANTHER" id="PTHR11538">
    <property type="entry name" value="PHENYLALANYL-TRNA SYNTHETASE"/>
    <property type="match status" value="1"/>
</dbReference>
<dbReference type="Pfam" id="PF10354">
    <property type="entry name" value="BMT5-like"/>
    <property type="match status" value="1"/>
</dbReference>
<name>A0AAW2HXJ9_9NEOP</name>
<evidence type="ECO:0000259" key="1">
    <source>
        <dbReference type="PROSITE" id="PS51447"/>
    </source>
</evidence>
<dbReference type="InterPro" id="IPR005121">
    <property type="entry name" value="Fdx_antiC-bd"/>
</dbReference>
<dbReference type="EMBL" id="JARGDH010000003">
    <property type="protein sequence ID" value="KAL0274296.1"/>
    <property type="molecule type" value="Genomic_DNA"/>
</dbReference>
<dbReference type="AlphaFoldDB" id="A0AAW2HXJ9"/>
<dbReference type="PANTHER" id="PTHR11538:SF26">
    <property type="entry name" value="FERREDOXIN-FOLD ANTICODON-BINDING DOMAIN-CONTAINING PROTEIN 1"/>
    <property type="match status" value="1"/>
</dbReference>
<organism evidence="2">
    <name type="scientific">Menopon gallinae</name>
    <name type="common">poultry shaft louse</name>
    <dbReference type="NCBI Taxonomy" id="328185"/>
    <lineage>
        <taxon>Eukaryota</taxon>
        <taxon>Metazoa</taxon>
        <taxon>Ecdysozoa</taxon>
        <taxon>Arthropoda</taxon>
        <taxon>Hexapoda</taxon>
        <taxon>Insecta</taxon>
        <taxon>Pterygota</taxon>
        <taxon>Neoptera</taxon>
        <taxon>Paraneoptera</taxon>
        <taxon>Psocodea</taxon>
        <taxon>Troctomorpha</taxon>
        <taxon>Phthiraptera</taxon>
        <taxon>Amblycera</taxon>
        <taxon>Menoponidae</taxon>
        <taxon>Menopon</taxon>
    </lineage>
</organism>
<comment type="caution">
    <text evidence="2">The sequence shown here is derived from an EMBL/GenBank/DDBJ whole genome shotgun (WGS) entry which is preliminary data.</text>
</comment>
<dbReference type="SMART" id="SM00896">
    <property type="entry name" value="FDX-ACB"/>
    <property type="match status" value="1"/>
</dbReference>
<accession>A0AAW2HXJ9</accession>
<dbReference type="GO" id="GO:0005737">
    <property type="term" value="C:cytoplasm"/>
    <property type="evidence" value="ECO:0007669"/>
    <property type="project" value="TreeGrafter"/>
</dbReference>
<evidence type="ECO:0000313" key="2">
    <source>
        <dbReference type="EMBL" id="KAL0274296.1"/>
    </source>
</evidence>
<dbReference type="Gene3D" id="3.30.70.380">
    <property type="entry name" value="Ferrodoxin-fold anticodon-binding domain"/>
    <property type="match status" value="1"/>
</dbReference>
<feature type="domain" description="FDX-ACB" evidence="1">
    <location>
        <begin position="455"/>
        <end position="558"/>
    </location>
</feature>
<dbReference type="InterPro" id="IPR019446">
    <property type="entry name" value="BMT5-like"/>
</dbReference>
<dbReference type="InterPro" id="IPR036690">
    <property type="entry name" value="Fdx_antiC-bd_sf"/>
</dbReference>
<dbReference type="SUPFAM" id="SSF54991">
    <property type="entry name" value="Anticodon-binding domain of PheRS"/>
    <property type="match status" value="1"/>
</dbReference>
<proteinExistence type="predicted"/>
<dbReference type="PROSITE" id="PS51447">
    <property type="entry name" value="FDX_ACB"/>
    <property type="match status" value="1"/>
</dbReference>